<evidence type="ECO:0000313" key="9">
    <source>
        <dbReference type="Proteomes" id="UP000243924"/>
    </source>
</evidence>
<evidence type="ECO:0000313" key="8">
    <source>
        <dbReference type="EMBL" id="SDU06019.1"/>
    </source>
</evidence>
<evidence type="ECO:0000256" key="5">
    <source>
        <dbReference type="ARBA" id="ARBA00023136"/>
    </source>
</evidence>
<dbReference type="InterPro" id="IPR037294">
    <property type="entry name" value="ABC_BtuC-like"/>
</dbReference>
<feature type="transmembrane region" description="Helical" evidence="7">
    <location>
        <begin position="234"/>
        <end position="253"/>
    </location>
</feature>
<name>A0A1H2FFF8_9GAMM</name>
<keyword evidence="3 6" id="KW-0812">Transmembrane</keyword>
<protein>
    <submittedName>
        <fullName evidence="8">Zinc/manganese transport system permease protein</fullName>
    </submittedName>
</protein>
<feature type="transmembrane region" description="Helical" evidence="7">
    <location>
        <begin position="124"/>
        <end position="141"/>
    </location>
</feature>
<comment type="similarity">
    <text evidence="2 6">Belongs to the ABC-3 integral membrane protein family.</text>
</comment>
<dbReference type="RefSeq" id="WP_197675084.1">
    <property type="nucleotide sequence ID" value="NZ_LT629787.1"/>
</dbReference>
<organism evidence="8 9">
    <name type="scientific">Halopseudomonas salegens</name>
    <dbReference type="NCBI Taxonomy" id="1434072"/>
    <lineage>
        <taxon>Bacteria</taxon>
        <taxon>Pseudomonadati</taxon>
        <taxon>Pseudomonadota</taxon>
        <taxon>Gammaproteobacteria</taxon>
        <taxon>Pseudomonadales</taxon>
        <taxon>Pseudomonadaceae</taxon>
        <taxon>Halopseudomonas</taxon>
    </lineage>
</organism>
<evidence type="ECO:0000256" key="6">
    <source>
        <dbReference type="RuleBase" id="RU003943"/>
    </source>
</evidence>
<feature type="transmembrane region" description="Helical" evidence="7">
    <location>
        <begin position="84"/>
        <end position="112"/>
    </location>
</feature>
<dbReference type="Proteomes" id="UP000243924">
    <property type="component" value="Chromosome I"/>
</dbReference>
<evidence type="ECO:0000256" key="1">
    <source>
        <dbReference type="ARBA" id="ARBA00004141"/>
    </source>
</evidence>
<keyword evidence="5 7" id="KW-0472">Membrane</keyword>
<proteinExistence type="inferred from homology"/>
<dbReference type="SUPFAM" id="SSF81345">
    <property type="entry name" value="ABC transporter involved in vitamin B12 uptake, BtuC"/>
    <property type="match status" value="1"/>
</dbReference>
<dbReference type="InterPro" id="IPR001626">
    <property type="entry name" value="ABC_TroCD"/>
</dbReference>
<keyword evidence="4 7" id="KW-1133">Transmembrane helix</keyword>
<evidence type="ECO:0000256" key="2">
    <source>
        <dbReference type="ARBA" id="ARBA00008034"/>
    </source>
</evidence>
<dbReference type="GO" id="GO:0055085">
    <property type="term" value="P:transmembrane transport"/>
    <property type="evidence" value="ECO:0007669"/>
    <property type="project" value="InterPro"/>
</dbReference>
<feature type="transmembrane region" description="Helical" evidence="7">
    <location>
        <begin position="209"/>
        <end position="228"/>
    </location>
</feature>
<dbReference type="AlphaFoldDB" id="A0A1H2FFF8"/>
<sequence length="261" mass="28294">MSLHDWFLLPLVNGLLTTILLTLAGVGLLLRGSVWQVFAVSQWAAVGGVAASVLAIPVLWPALVLAALALAIQRRWHDAERLSLTLFLAGLAVITLLAANISQASLAAARWVDGQLYFTGVRELVRVTALVALSVIVLPMLRRVWLWAQRQPDISAQPGLAWYWRSLELGWLVLVIVVGAQALGVPGAMATLLLPAWAAARVAKNLTHLLVWSQLLAFLAFVCAWVVSLWLDQPFAPVLVLLQLGLMGVLVGGQKLRMRSC</sequence>
<feature type="transmembrane region" description="Helical" evidence="7">
    <location>
        <begin position="169"/>
        <end position="197"/>
    </location>
</feature>
<dbReference type="STRING" id="1434072.SAMN05216210_1515"/>
<dbReference type="Pfam" id="PF00950">
    <property type="entry name" value="ABC-3"/>
    <property type="match status" value="1"/>
</dbReference>
<feature type="transmembrane region" description="Helical" evidence="7">
    <location>
        <begin position="6"/>
        <end position="31"/>
    </location>
</feature>
<dbReference type="GO" id="GO:0010043">
    <property type="term" value="P:response to zinc ion"/>
    <property type="evidence" value="ECO:0007669"/>
    <property type="project" value="TreeGrafter"/>
</dbReference>
<dbReference type="EMBL" id="LT629787">
    <property type="protein sequence ID" value="SDU06019.1"/>
    <property type="molecule type" value="Genomic_DNA"/>
</dbReference>
<keyword evidence="6" id="KW-0813">Transport</keyword>
<evidence type="ECO:0000256" key="7">
    <source>
        <dbReference type="SAM" id="Phobius"/>
    </source>
</evidence>
<reference evidence="9" key="1">
    <citation type="submission" date="2016-10" db="EMBL/GenBank/DDBJ databases">
        <authorList>
            <person name="Varghese N."/>
            <person name="Submissions S."/>
        </authorList>
    </citation>
    <scope>NUCLEOTIDE SEQUENCE [LARGE SCALE GENOMIC DNA]</scope>
    <source>
        <strain evidence="9">CECT 8338</strain>
    </source>
</reference>
<dbReference type="GO" id="GO:0043190">
    <property type="term" value="C:ATP-binding cassette (ABC) transporter complex"/>
    <property type="evidence" value="ECO:0007669"/>
    <property type="project" value="InterPro"/>
</dbReference>
<feature type="transmembrane region" description="Helical" evidence="7">
    <location>
        <begin position="43"/>
        <end position="72"/>
    </location>
</feature>
<gene>
    <name evidence="8" type="ORF">SAMN05216210_1515</name>
</gene>
<evidence type="ECO:0000256" key="3">
    <source>
        <dbReference type="ARBA" id="ARBA00022692"/>
    </source>
</evidence>
<accession>A0A1H2FFF8</accession>
<dbReference type="PANTHER" id="PTHR30477:SF19">
    <property type="entry name" value="METAL ABC TRANSPORTER PERMEASE"/>
    <property type="match status" value="1"/>
</dbReference>
<dbReference type="PANTHER" id="PTHR30477">
    <property type="entry name" value="ABC-TRANSPORTER METAL-BINDING PROTEIN"/>
    <property type="match status" value="1"/>
</dbReference>
<comment type="subcellular location">
    <subcellularLocation>
        <location evidence="6">Cell membrane</location>
        <topology evidence="6">Multi-pass membrane protein</topology>
    </subcellularLocation>
    <subcellularLocation>
        <location evidence="1">Membrane</location>
        <topology evidence="1">Multi-pass membrane protein</topology>
    </subcellularLocation>
</comment>
<evidence type="ECO:0000256" key="4">
    <source>
        <dbReference type="ARBA" id="ARBA00022989"/>
    </source>
</evidence>
<keyword evidence="9" id="KW-1185">Reference proteome</keyword>